<gene>
    <name evidence="1" type="ORF">GCM10023338_23800</name>
</gene>
<dbReference type="RefSeq" id="WP_171973744.1">
    <property type="nucleotide sequence ID" value="NZ_BAABKE010000014.1"/>
</dbReference>
<keyword evidence="2" id="KW-1185">Reference proteome</keyword>
<comment type="caution">
    <text evidence="1">The sequence shown here is derived from an EMBL/GenBank/DDBJ whole genome shotgun (WGS) entry which is preliminary data.</text>
</comment>
<organism evidence="1 2">
    <name type="scientific">Wohlfahrtiimonas larvae</name>
    <dbReference type="NCBI Taxonomy" id="1157986"/>
    <lineage>
        <taxon>Bacteria</taxon>
        <taxon>Pseudomonadati</taxon>
        <taxon>Pseudomonadota</taxon>
        <taxon>Gammaproteobacteria</taxon>
        <taxon>Cardiobacteriales</taxon>
        <taxon>Ignatzschineriaceae</taxon>
        <taxon>Wohlfahrtiimonas</taxon>
    </lineage>
</organism>
<accession>A0ABP9MY74</accession>
<proteinExistence type="predicted"/>
<dbReference type="Proteomes" id="UP001500631">
    <property type="component" value="Unassembled WGS sequence"/>
</dbReference>
<name>A0ABP9MY74_9GAMM</name>
<sequence length="49" mass="5499">MIVIRQIQIGAVRYKKGDVIDVKKLTKEQISHLVESGHLQEVNKAKGAK</sequence>
<protein>
    <submittedName>
        <fullName evidence="1">Uncharacterized protein</fullName>
    </submittedName>
</protein>
<evidence type="ECO:0000313" key="1">
    <source>
        <dbReference type="EMBL" id="GAA5104371.1"/>
    </source>
</evidence>
<reference evidence="2" key="1">
    <citation type="journal article" date="2019" name="Int. J. Syst. Evol. Microbiol.">
        <title>The Global Catalogue of Microorganisms (GCM) 10K type strain sequencing project: providing services to taxonomists for standard genome sequencing and annotation.</title>
        <authorList>
            <consortium name="The Broad Institute Genomics Platform"/>
            <consortium name="The Broad Institute Genome Sequencing Center for Infectious Disease"/>
            <person name="Wu L."/>
            <person name="Ma J."/>
        </authorList>
    </citation>
    <scope>NUCLEOTIDE SEQUENCE [LARGE SCALE GENOMIC DNA]</scope>
    <source>
        <strain evidence="2">JCM 18424</strain>
    </source>
</reference>
<evidence type="ECO:0000313" key="2">
    <source>
        <dbReference type="Proteomes" id="UP001500631"/>
    </source>
</evidence>
<dbReference type="EMBL" id="BAABKE010000014">
    <property type="protein sequence ID" value="GAA5104371.1"/>
    <property type="molecule type" value="Genomic_DNA"/>
</dbReference>